<accession>A0A8J3J5P8</accession>
<dbReference type="InterPro" id="IPR016040">
    <property type="entry name" value="NAD(P)-bd_dom"/>
</dbReference>
<evidence type="ECO:0000259" key="2">
    <source>
        <dbReference type="Pfam" id="PF13460"/>
    </source>
</evidence>
<dbReference type="PANTHER" id="PTHR38599:SF1">
    <property type="entry name" value="CUPIN DOMAIN PROTEIN (AFU_ORTHOLOGUE AFUA_3G13620)"/>
    <property type="match status" value="1"/>
</dbReference>
<dbReference type="SUPFAM" id="SSF51735">
    <property type="entry name" value="NAD(P)-binding Rossmann-fold domains"/>
    <property type="match status" value="1"/>
</dbReference>
<feature type="domain" description="NAD(P)-binding" evidence="2">
    <location>
        <begin position="8"/>
        <end position="140"/>
    </location>
</feature>
<dbReference type="InterPro" id="IPR014710">
    <property type="entry name" value="RmlC-like_jellyroll"/>
</dbReference>
<dbReference type="InterPro" id="IPR013096">
    <property type="entry name" value="Cupin_2"/>
</dbReference>
<keyword evidence="4" id="KW-1185">Reference proteome</keyword>
<gene>
    <name evidence="3" type="ORF">KSF_112590</name>
</gene>
<dbReference type="SUPFAM" id="SSF51182">
    <property type="entry name" value="RmlC-like cupins"/>
    <property type="match status" value="1"/>
</dbReference>
<protein>
    <recommendedName>
        <fullName evidence="5">Cupin domain-containing protein</fullName>
    </recommendedName>
</protein>
<dbReference type="InterPro" id="IPR011051">
    <property type="entry name" value="RmlC_Cupin_sf"/>
</dbReference>
<evidence type="ECO:0000313" key="3">
    <source>
        <dbReference type="EMBL" id="GHP01212.1"/>
    </source>
</evidence>
<dbReference type="Gene3D" id="2.60.120.10">
    <property type="entry name" value="Jelly Rolls"/>
    <property type="match status" value="1"/>
</dbReference>
<dbReference type="EMBL" id="BNJK01000004">
    <property type="protein sequence ID" value="GHP01212.1"/>
    <property type="molecule type" value="Genomic_DNA"/>
</dbReference>
<feature type="domain" description="Cupin type-2" evidence="1">
    <location>
        <begin position="291"/>
        <end position="349"/>
    </location>
</feature>
<comment type="caution">
    <text evidence="3">The sequence shown here is derived from an EMBL/GenBank/DDBJ whole genome shotgun (WGS) entry which is preliminary data.</text>
</comment>
<proteinExistence type="predicted"/>
<dbReference type="InterPro" id="IPR036291">
    <property type="entry name" value="NAD(P)-bd_dom_sf"/>
</dbReference>
<sequence length="392" mass="42734">MANVLVTGGTGELGRLVVAQLLAHQHTPRVLSRQTHLDLPQGAESVYGELTSGTGLREAVEGINAIIHCASSPQEALATDIGGTRMLVHAAREAGSPHFIYVSIVGVDRAQSSYHQAKYEAERIVMQSQLPWSIVRATQFHSLALRLIQSLGIEMLNVIPVPPNVRLQTIATGEVAERLLALTEGSETGQVEDMGGPQVLTLEEMIQTYLHVRGRKVSMRAVDLPNSLFATFSSSEPQHSAPAMGKQTWEEFMRGWYHERDSYPVPQTQNPVRLEKTVQVHDPVQVSVIEVSMEPGSYVTPPHRHPGPIFGYVAEGSVLFEMRGHPPTIYRQGDTFYEPHECIHLLANNPSPSGKTVLVAVLLGEPGQPILTPIQLQAGINDPVDGSHSSCS</sequence>
<organism evidence="3 4">
    <name type="scientific">Reticulibacter mediterranei</name>
    <dbReference type="NCBI Taxonomy" id="2778369"/>
    <lineage>
        <taxon>Bacteria</taxon>
        <taxon>Bacillati</taxon>
        <taxon>Chloroflexota</taxon>
        <taxon>Ktedonobacteria</taxon>
        <taxon>Ktedonobacterales</taxon>
        <taxon>Reticulibacteraceae</taxon>
        <taxon>Reticulibacter</taxon>
    </lineage>
</organism>
<evidence type="ECO:0000313" key="4">
    <source>
        <dbReference type="Proteomes" id="UP000597444"/>
    </source>
</evidence>
<dbReference type="PANTHER" id="PTHR38599">
    <property type="entry name" value="CUPIN DOMAIN PROTEIN (AFU_ORTHOLOGUE AFUA_3G13620)"/>
    <property type="match status" value="1"/>
</dbReference>
<dbReference type="AlphaFoldDB" id="A0A8J3J5P8"/>
<dbReference type="Pfam" id="PF13460">
    <property type="entry name" value="NAD_binding_10"/>
    <property type="match status" value="1"/>
</dbReference>
<dbReference type="Proteomes" id="UP000597444">
    <property type="component" value="Unassembled WGS sequence"/>
</dbReference>
<dbReference type="CDD" id="cd02234">
    <property type="entry name" value="cupin_BLR7677-like"/>
    <property type="match status" value="1"/>
</dbReference>
<dbReference type="RefSeq" id="WP_220211766.1">
    <property type="nucleotide sequence ID" value="NZ_BNJK01000004.1"/>
</dbReference>
<evidence type="ECO:0000259" key="1">
    <source>
        <dbReference type="Pfam" id="PF07883"/>
    </source>
</evidence>
<name>A0A8J3J5P8_9CHLR</name>
<dbReference type="Pfam" id="PF07883">
    <property type="entry name" value="Cupin_2"/>
    <property type="match status" value="1"/>
</dbReference>
<evidence type="ECO:0008006" key="5">
    <source>
        <dbReference type="Google" id="ProtNLM"/>
    </source>
</evidence>
<reference evidence="3" key="1">
    <citation type="submission" date="2020-10" db="EMBL/GenBank/DDBJ databases">
        <title>Taxonomic study of unclassified bacteria belonging to the class Ktedonobacteria.</title>
        <authorList>
            <person name="Yabe S."/>
            <person name="Wang C.M."/>
            <person name="Zheng Y."/>
            <person name="Sakai Y."/>
            <person name="Cavaletti L."/>
            <person name="Monciardini P."/>
            <person name="Donadio S."/>
        </authorList>
    </citation>
    <scope>NUCLEOTIDE SEQUENCE</scope>
    <source>
        <strain evidence="3">ID150040</strain>
    </source>
</reference>
<dbReference type="Gene3D" id="3.40.50.720">
    <property type="entry name" value="NAD(P)-binding Rossmann-like Domain"/>
    <property type="match status" value="1"/>
</dbReference>